<dbReference type="EMBL" id="CM056817">
    <property type="protein sequence ID" value="KAJ8620735.1"/>
    <property type="molecule type" value="Genomic_DNA"/>
</dbReference>
<name>A0ACC2KHV5_PERAE</name>
<reference evidence="1 2" key="1">
    <citation type="journal article" date="2022" name="Hortic Res">
        <title>A haplotype resolved chromosomal level avocado genome allows analysis of novel avocado genes.</title>
        <authorList>
            <person name="Nath O."/>
            <person name="Fletcher S.J."/>
            <person name="Hayward A."/>
            <person name="Shaw L.M."/>
            <person name="Masouleh A.K."/>
            <person name="Furtado A."/>
            <person name="Henry R.J."/>
            <person name="Mitter N."/>
        </authorList>
    </citation>
    <scope>NUCLEOTIDE SEQUENCE [LARGE SCALE GENOMIC DNA]</scope>
    <source>
        <strain evidence="2">cv. Hass</strain>
    </source>
</reference>
<comment type="caution">
    <text evidence="1">The sequence shown here is derived from an EMBL/GenBank/DDBJ whole genome shotgun (WGS) entry which is preliminary data.</text>
</comment>
<keyword evidence="2" id="KW-1185">Reference proteome</keyword>
<organism evidence="1 2">
    <name type="scientific">Persea americana</name>
    <name type="common">Avocado</name>
    <dbReference type="NCBI Taxonomy" id="3435"/>
    <lineage>
        <taxon>Eukaryota</taxon>
        <taxon>Viridiplantae</taxon>
        <taxon>Streptophyta</taxon>
        <taxon>Embryophyta</taxon>
        <taxon>Tracheophyta</taxon>
        <taxon>Spermatophyta</taxon>
        <taxon>Magnoliopsida</taxon>
        <taxon>Magnoliidae</taxon>
        <taxon>Laurales</taxon>
        <taxon>Lauraceae</taxon>
        <taxon>Persea</taxon>
    </lineage>
</organism>
<proteinExistence type="predicted"/>
<accession>A0ACC2KHV5</accession>
<dbReference type="Proteomes" id="UP001234297">
    <property type="component" value="Chromosome 9"/>
</dbReference>
<sequence>MKGTKENSIRIVETTCNDVVFSDEYGTKSPVADSNDVAAMCCLWRQLQRKKIAERTRRIGSETNRRLISAAAAVKMEKAAALGCGRGISGSSYLMEAAGVSGDGVSG</sequence>
<evidence type="ECO:0000313" key="2">
    <source>
        <dbReference type="Proteomes" id="UP001234297"/>
    </source>
</evidence>
<protein>
    <submittedName>
        <fullName evidence="1">Uncharacterized protein</fullName>
    </submittedName>
</protein>
<gene>
    <name evidence="1" type="ORF">MRB53_029264</name>
</gene>
<evidence type="ECO:0000313" key="1">
    <source>
        <dbReference type="EMBL" id="KAJ8620735.1"/>
    </source>
</evidence>